<reference evidence="2" key="1">
    <citation type="submission" date="2015-12" db="EMBL/GenBank/DDBJ databases">
        <title>De novo transcriptome assembly of four potential Pierce s Disease insect vectors from Arizona vineyards.</title>
        <authorList>
            <person name="Tassone E.E."/>
        </authorList>
    </citation>
    <scope>NUCLEOTIDE SEQUENCE</scope>
</reference>
<feature type="non-terminal residue" evidence="2">
    <location>
        <position position="189"/>
    </location>
</feature>
<dbReference type="AlphaFoldDB" id="A0A1B6D9W6"/>
<dbReference type="InterPro" id="IPR002859">
    <property type="entry name" value="PKD/REJ-like"/>
</dbReference>
<protein>
    <recommendedName>
        <fullName evidence="1">PKD/REJ-like domain-containing protein</fullName>
    </recommendedName>
</protein>
<sequence length="189" mass="20754">FRLEVSCGSQVSHADIVVRVPNLPASNSFQVNPLAGVALETNFYFSTTPAIMKSDDYPLTYYFGFMMDSQTQYIIYTSQVWLSTEAILPADKTAGLSKITPFLKICTASKVCSTTLGPVITTSLPDTISEKRIRELSEQLITTFNQDAVPDGFSLAGTVLTTLKLMQDQSAYINVCNIVMLLTLDQISL</sequence>
<name>A0A1B6D9W6_9HEMI</name>
<feature type="non-terminal residue" evidence="2">
    <location>
        <position position="1"/>
    </location>
</feature>
<dbReference type="Pfam" id="PF02010">
    <property type="entry name" value="REJ"/>
    <property type="match status" value="1"/>
</dbReference>
<evidence type="ECO:0000313" key="2">
    <source>
        <dbReference type="EMBL" id="JAS22442.1"/>
    </source>
</evidence>
<feature type="domain" description="PKD/REJ-like" evidence="1">
    <location>
        <begin position="10"/>
        <end position="130"/>
    </location>
</feature>
<proteinExistence type="predicted"/>
<evidence type="ECO:0000259" key="1">
    <source>
        <dbReference type="Pfam" id="PF02010"/>
    </source>
</evidence>
<gene>
    <name evidence="2" type="ORF">g.1050</name>
</gene>
<dbReference type="EMBL" id="GEDC01014856">
    <property type="protein sequence ID" value="JAS22442.1"/>
    <property type="molecule type" value="Transcribed_RNA"/>
</dbReference>
<accession>A0A1B6D9W6</accession>
<organism evidence="2">
    <name type="scientific">Clastoptera arizonana</name>
    <name type="common">Arizona spittle bug</name>
    <dbReference type="NCBI Taxonomy" id="38151"/>
    <lineage>
        <taxon>Eukaryota</taxon>
        <taxon>Metazoa</taxon>
        <taxon>Ecdysozoa</taxon>
        <taxon>Arthropoda</taxon>
        <taxon>Hexapoda</taxon>
        <taxon>Insecta</taxon>
        <taxon>Pterygota</taxon>
        <taxon>Neoptera</taxon>
        <taxon>Paraneoptera</taxon>
        <taxon>Hemiptera</taxon>
        <taxon>Auchenorrhyncha</taxon>
        <taxon>Cercopoidea</taxon>
        <taxon>Clastopteridae</taxon>
        <taxon>Clastoptera</taxon>
    </lineage>
</organism>